<reference evidence="1 2" key="1">
    <citation type="submission" date="2019-07" db="EMBL/GenBank/DDBJ databases">
        <title>Chromosome genome assembly for large yellow croaker.</title>
        <authorList>
            <person name="Xiao S."/>
        </authorList>
    </citation>
    <scope>NUCLEOTIDE SEQUENCE [LARGE SCALE GENOMIC DNA]</scope>
    <source>
        <strain evidence="1">JMULYC20181020</strain>
        <tissue evidence="1">Muscle</tissue>
    </source>
</reference>
<dbReference type="Proteomes" id="UP000424527">
    <property type="component" value="Unassembled WGS sequence"/>
</dbReference>
<protein>
    <recommendedName>
        <fullName evidence="3">Ciliary neurotrophic factor</fullName>
    </recommendedName>
</protein>
<keyword evidence="2" id="KW-1185">Reference proteome</keyword>
<dbReference type="InterPro" id="IPR009079">
    <property type="entry name" value="4_helix_cytokine-like_core"/>
</dbReference>
<proteinExistence type="predicted"/>
<accession>A0A6G0J9E7</accession>
<name>A0A6G0J9E7_LARCR</name>
<dbReference type="AlphaFoldDB" id="A0A6G0J9E7"/>
<evidence type="ECO:0008006" key="3">
    <source>
        <dbReference type="Google" id="ProtNLM"/>
    </source>
</evidence>
<dbReference type="GO" id="GO:0070120">
    <property type="term" value="P:ciliary neurotrophic factor-mediated signaling pathway"/>
    <property type="evidence" value="ECO:0007669"/>
    <property type="project" value="InterPro"/>
</dbReference>
<comment type="caution">
    <text evidence="1">The sequence shown here is derived from an EMBL/GenBank/DDBJ whole genome shotgun (WGS) entry which is preliminary data.</text>
</comment>
<dbReference type="EMBL" id="REGW02000001">
    <property type="protein sequence ID" value="KAE8300163.1"/>
    <property type="molecule type" value="Genomic_DNA"/>
</dbReference>
<evidence type="ECO:0000313" key="2">
    <source>
        <dbReference type="Proteomes" id="UP000424527"/>
    </source>
</evidence>
<dbReference type="PANTHER" id="PTHR15196:SF1">
    <property type="entry name" value="CILIARY NEUROTROPHIC FACTOR"/>
    <property type="match status" value="1"/>
</dbReference>
<gene>
    <name evidence="1" type="ORF">D5F01_LYC00299</name>
</gene>
<sequence length="172" mass="19485">MSAPFYWNFIKRRKVSAPDVLASDGRLVSVPPPSSQLESRDKLWRLHSALLQCRSLLERAIAKEEEELGGVKKADYETQRKLVKDRLSLLLINTGELLKSVDGAAVLSPSVEGLELDGPTSVFEMKVWVYRIFKEVDDWTKMAITTLQAMPTVITKERARTVRARATRSARR</sequence>
<dbReference type="PANTHER" id="PTHR15196">
    <property type="entry name" value="CILIARY NEUROTROPHIC FACTOR"/>
    <property type="match status" value="1"/>
</dbReference>
<evidence type="ECO:0000313" key="1">
    <source>
        <dbReference type="EMBL" id="KAE8300163.1"/>
    </source>
</evidence>
<dbReference type="InterPro" id="IPR000151">
    <property type="entry name" value="Ciliary_neurotrophic_fac_CNTF"/>
</dbReference>
<dbReference type="GO" id="GO:0005127">
    <property type="term" value="F:ciliary neurotrophic factor receptor binding"/>
    <property type="evidence" value="ECO:0007669"/>
    <property type="project" value="InterPro"/>
</dbReference>
<organism evidence="1 2">
    <name type="scientific">Larimichthys crocea</name>
    <name type="common">Large yellow croaker</name>
    <name type="synonym">Pseudosciaena crocea</name>
    <dbReference type="NCBI Taxonomy" id="215358"/>
    <lineage>
        <taxon>Eukaryota</taxon>
        <taxon>Metazoa</taxon>
        <taxon>Chordata</taxon>
        <taxon>Craniata</taxon>
        <taxon>Vertebrata</taxon>
        <taxon>Euteleostomi</taxon>
        <taxon>Actinopterygii</taxon>
        <taxon>Neopterygii</taxon>
        <taxon>Teleostei</taxon>
        <taxon>Neoteleostei</taxon>
        <taxon>Acanthomorphata</taxon>
        <taxon>Eupercaria</taxon>
        <taxon>Sciaenidae</taxon>
        <taxon>Larimichthys</taxon>
    </lineage>
</organism>
<dbReference type="Gene3D" id="1.20.1250.10">
    <property type="match status" value="1"/>
</dbReference>
<dbReference type="GO" id="GO:0043524">
    <property type="term" value="P:negative regulation of neuron apoptotic process"/>
    <property type="evidence" value="ECO:0007669"/>
    <property type="project" value="InterPro"/>
</dbReference>